<feature type="domain" description="Aminoglycoside phosphotransferase" evidence="1">
    <location>
        <begin position="163"/>
        <end position="402"/>
    </location>
</feature>
<protein>
    <recommendedName>
        <fullName evidence="1">Aminoglycoside phosphotransferase domain-containing protein</fullName>
    </recommendedName>
</protein>
<dbReference type="InterPro" id="IPR011009">
    <property type="entry name" value="Kinase-like_dom_sf"/>
</dbReference>
<dbReference type="InterPro" id="IPR051678">
    <property type="entry name" value="AGP_Transferase"/>
</dbReference>
<name>A0A916Z7P5_9SPHN</name>
<evidence type="ECO:0000259" key="1">
    <source>
        <dbReference type="Pfam" id="PF01636"/>
    </source>
</evidence>
<dbReference type="InterPro" id="IPR002575">
    <property type="entry name" value="Aminoglycoside_PTrfase"/>
</dbReference>
<dbReference type="SUPFAM" id="SSF56112">
    <property type="entry name" value="Protein kinase-like (PK-like)"/>
    <property type="match status" value="1"/>
</dbReference>
<dbReference type="Proteomes" id="UP000612349">
    <property type="component" value="Unassembled WGS sequence"/>
</dbReference>
<dbReference type="Gene3D" id="3.90.1200.10">
    <property type="match status" value="1"/>
</dbReference>
<proteinExistence type="predicted"/>
<evidence type="ECO:0000313" key="2">
    <source>
        <dbReference type="EMBL" id="GGD80586.1"/>
    </source>
</evidence>
<dbReference type="EMBL" id="BMIP01000009">
    <property type="protein sequence ID" value="GGD80586.1"/>
    <property type="molecule type" value="Genomic_DNA"/>
</dbReference>
<sequence>MTMSAYLWSTARDLRAVVMPAIEDAAVRETLHNGLRIITWIANALEADAPDGTTAPGGTGAIADTDRLGGPPENAAAWRGSGVAIAACANRLDTAEEGALGVEAAAIAWEKAALDQAIARVDAIEYGTVQADGDGPGHAIRLAPLQEYLQRRFGAPNLAITSFKPIHGGRSRQTALFGIEGCATLPREMVVQRGLPGGGAGPGFIGEAVQFDLIQDLLAAGLRVPTPVLVETEDPALGAPFMVVERARGTCCEPDFWLAPGDRSIVLDLAREMALLHRHDPGRLGTLLPQARKAWDEAGWLAELDDLARGWHAACHWPSVTMSAAIAWMRANAACIKDRRGLVHNDFLFHNIMAENGRITGVLDWEMTSIGHPGEDLGYAYPLISGTGHWDAFLKTYRDEGGAEVSQREIDYFALRAGLRLMNMVMAGGRDIFESGTADGVLPASAGAHFSQRLLHRIAGVLQEVLARDAERIAA</sequence>
<dbReference type="AlphaFoldDB" id="A0A916Z7P5"/>
<evidence type="ECO:0000313" key="3">
    <source>
        <dbReference type="Proteomes" id="UP000612349"/>
    </source>
</evidence>
<reference evidence="2" key="1">
    <citation type="journal article" date="2014" name="Int. J. Syst. Evol. Microbiol.">
        <title>Complete genome sequence of Corynebacterium casei LMG S-19264T (=DSM 44701T), isolated from a smear-ripened cheese.</title>
        <authorList>
            <consortium name="US DOE Joint Genome Institute (JGI-PGF)"/>
            <person name="Walter F."/>
            <person name="Albersmeier A."/>
            <person name="Kalinowski J."/>
            <person name="Ruckert C."/>
        </authorList>
    </citation>
    <scope>NUCLEOTIDE SEQUENCE</scope>
    <source>
        <strain evidence="2">CGMCC 1.15360</strain>
    </source>
</reference>
<reference evidence="2" key="2">
    <citation type="submission" date="2020-09" db="EMBL/GenBank/DDBJ databases">
        <authorList>
            <person name="Sun Q."/>
            <person name="Zhou Y."/>
        </authorList>
    </citation>
    <scope>NUCLEOTIDE SEQUENCE</scope>
    <source>
        <strain evidence="2">CGMCC 1.15360</strain>
    </source>
</reference>
<dbReference type="Pfam" id="PF01636">
    <property type="entry name" value="APH"/>
    <property type="match status" value="1"/>
</dbReference>
<keyword evidence="3" id="KW-1185">Reference proteome</keyword>
<dbReference type="PANTHER" id="PTHR21310">
    <property type="entry name" value="AMINOGLYCOSIDE PHOSPHOTRANSFERASE-RELATED-RELATED"/>
    <property type="match status" value="1"/>
</dbReference>
<dbReference type="RefSeq" id="WP_172808098.1">
    <property type="nucleotide sequence ID" value="NZ_BMIP01000009.1"/>
</dbReference>
<comment type="caution">
    <text evidence="2">The sequence shown here is derived from an EMBL/GenBank/DDBJ whole genome shotgun (WGS) entry which is preliminary data.</text>
</comment>
<dbReference type="CDD" id="cd05154">
    <property type="entry name" value="ACAD10_11_N-like"/>
    <property type="match status" value="1"/>
</dbReference>
<dbReference type="Gene3D" id="3.30.200.20">
    <property type="entry name" value="Phosphorylase Kinase, domain 1"/>
    <property type="match status" value="1"/>
</dbReference>
<organism evidence="2 3">
    <name type="scientific">Croceicoccus mobilis</name>
    <dbReference type="NCBI Taxonomy" id="1703339"/>
    <lineage>
        <taxon>Bacteria</taxon>
        <taxon>Pseudomonadati</taxon>
        <taxon>Pseudomonadota</taxon>
        <taxon>Alphaproteobacteria</taxon>
        <taxon>Sphingomonadales</taxon>
        <taxon>Erythrobacteraceae</taxon>
        <taxon>Croceicoccus</taxon>
    </lineage>
</organism>
<accession>A0A916Z7P5</accession>
<gene>
    <name evidence="2" type="ORF">GCM10010990_33090</name>
</gene>
<dbReference type="InterPro" id="IPR041726">
    <property type="entry name" value="ACAD10_11_N"/>
</dbReference>